<organism evidence="2 3">
    <name type="scientific">Mucor saturninus</name>
    <dbReference type="NCBI Taxonomy" id="64648"/>
    <lineage>
        <taxon>Eukaryota</taxon>
        <taxon>Fungi</taxon>
        <taxon>Fungi incertae sedis</taxon>
        <taxon>Mucoromycota</taxon>
        <taxon>Mucoromycotina</taxon>
        <taxon>Mucoromycetes</taxon>
        <taxon>Mucorales</taxon>
        <taxon>Mucorineae</taxon>
        <taxon>Mucoraceae</taxon>
        <taxon>Mucor</taxon>
    </lineage>
</organism>
<dbReference type="Proteomes" id="UP000603453">
    <property type="component" value="Unassembled WGS sequence"/>
</dbReference>
<name>A0A8H7UY62_9FUNG</name>
<protein>
    <submittedName>
        <fullName evidence="2">Uncharacterized protein</fullName>
    </submittedName>
</protein>
<gene>
    <name evidence="2" type="ORF">INT47_009019</name>
</gene>
<feature type="signal peptide" evidence="1">
    <location>
        <begin position="1"/>
        <end position="16"/>
    </location>
</feature>
<dbReference type="AlphaFoldDB" id="A0A8H7UY62"/>
<keyword evidence="3" id="KW-1185">Reference proteome</keyword>
<reference evidence="2" key="1">
    <citation type="submission" date="2020-12" db="EMBL/GenBank/DDBJ databases">
        <title>Metabolic potential, ecology and presence of endohyphal bacteria is reflected in genomic diversity of Mucoromycotina.</title>
        <authorList>
            <person name="Muszewska A."/>
            <person name="Okrasinska A."/>
            <person name="Steczkiewicz K."/>
            <person name="Drgas O."/>
            <person name="Orlowska M."/>
            <person name="Perlinska-Lenart U."/>
            <person name="Aleksandrzak-Piekarczyk T."/>
            <person name="Szatraj K."/>
            <person name="Zielenkiewicz U."/>
            <person name="Pilsyk S."/>
            <person name="Malc E."/>
            <person name="Mieczkowski P."/>
            <person name="Kruszewska J.S."/>
            <person name="Biernat P."/>
            <person name="Pawlowska J."/>
        </authorList>
    </citation>
    <scope>NUCLEOTIDE SEQUENCE</scope>
    <source>
        <strain evidence="2">WA0000017839</strain>
    </source>
</reference>
<accession>A0A8H7UY62</accession>
<sequence length="164" mass="17970">MKFMLFASLLLVVVQAFPLNKRGTGASISVNSSQDFCSYLPPGPGKSVSATERDATPFCTNSTTYADAFPPGFIKSAHFLRTPTYVQVTGRINHTVYDILVEDGGGQYDVKNLPQGTCNGLKHWVNLIEPDSEQFCIRCCQIKTDCNIGLSTYGCRRIVPGDYS</sequence>
<evidence type="ECO:0000313" key="3">
    <source>
        <dbReference type="Proteomes" id="UP000603453"/>
    </source>
</evidence>
<proteinExistence type="predicted"/>
<evidence type="ECO:0000313" key="2">
    <source>
        <dbReference type="EMBL" id="KAG2198442.1"/>
    </source>
</evidence>
<comment type="caution">
    <text evidence="2">The sequence shown here is derived from an EMBL/GenBank/DDBJ whole genome shotgun (WGS) entry which is preliminary data.</text>
</comment>
<evidence type="ECO:0000256" key="1">
    <source>
        <dbReference type="SAM" id="SignalP"/>
    </source>
</evidence>
<dbReference type="OrthoDB" id="3044029at2759"/>
<feature type="chain" id="PRO_5034996489" evidence="1">
    <location>
        <begin position="17"/>
        <end position="164"/>
    </location>
</feature>
<keyword evidence="1" id="KW-0732">Signal</keyword>
<dbReference type="EMBL" id="JAEPRD010000111">
    <property type="protein sequence ID" value="KAG2198442.1"/>
    <property type="molecule type" value="Genomic_DNA"/>
</dbReference>